<evidence type="ECO:0000313" key="1">
    <source>
        <dbReference type="EMBL" id="KAH8005465.1"/>
    </source>
</evidence>
<reference evidence="1" key="1">
    <citation type="submission" date="2021-08" db="EMBL/GenBank/DDBJ databases">
        <title>The first chromosome-level gecko genome reveals the dynamic sex chromosomes of Neotropical dwarf geckos (Sphaerodactylidae: Sphaerodactylus).</title>
        <authorList>
            <person name="Pinto B.J."/>
            <person name="Keating S.E."/>
            <person name="Gamble T."/>
        </authorList>
    </citation>
    <scope>NUCLEOTIDE SEQUENCE</scope>
    <source>
        <strain evidence="1">TG3544</strain>
    </source>
</reference>
<accession>A0ACB8FJS0</accession>
<name>A0ACB8FJS0_9SAUR</name>
<organism evidence="1 2">
    <name type="scientific">Sphaerodactylus townsendi</name>
    <dbReference type="NCBI Taxonomy" id="933632"/>
    <lineage>
        <taxon>Eukaryota</taxon>
        <taxon>Metazoa</taxon>
        <taxon>Chordata</taxon>
        <taxon>Craniata</taxon>
        <taxon>Vertebrata</taxon>
        <taxon>Euteleostomi</taxon>
        <taxon>Lepidosauria</taxon>
        <taxon>Squamata</taxon>
        <taxon>Bifurcata</taxon>
        <taxon>Gekkota</taxon>
        <taxon>Sphaerodactylidae</taxon>
        <taxon>Sphaerodactylus</taxon>
    </lineage>
</organism>
<comment type="caution">
    <text evidence="1">The sequence shown here is derived from an EMBL/GenBank/DDBJ whole genome shotgun (WGS) entry which is preliminary data.</text>
</comment>
<sequence>MLTWFYRFWAFISAFALHVTWPNLVLFGETLGKDARNSVDSEKDLDQIQNPASPDVNDDDDDSNDNDDSFLDELSAAAGGTITPSV</sequence>
<keyword evidence="2" id="KW-1185">Reference proteome</keyword>
<gene>
    <name evidence="1" type="ORF">K3G42_028439</name>
</gene>
<dbReference type="EMBL" id="CM037617">
    <property type="protein sequence ID" value="KAH8005465.1"/>
    <property type="molecule type" value="Genomic_DNA"/>
</dbReference>
<protein>
    <submittedName>
        <fullName evidence="1">Uncharacterized protein</fullName>
    </submittedName>
</protein>
<dbReference type="Proteomes" id="UP000827872">
    <property type="component" value="Linkage Group LG04"/>
</dbReference>
<proteinExistence type="predicted"/>
<evidence type="ECO:0000313" key="2">
    <source>
        <dbReference type="Proteomes" id="UP000827872"/>
    </source>
</evidence>